<dbReference type="GO" id="GO:0006826">
    <property type="term" value="P:iron ion transport"/>
    <property type="evidence" value="ECO:0007669"/>
    <property type="project" value="UniProtKB-KW"/>
</dbReference>
<dbReference type="GO" id="GO:0016887">
    <property type="term" value="F:ATP hydrolysis activity"/>
    <property type="evidence" value="ECO:0007669"/>
    <property type="project" value="InterPro"/>
</dbReference>
<evidence type="ECO:0000256" key="8">
    <source>
        <dbReference type="ARBA" id="ARBA00023065"/>
    </source>
</evidence>
<sequence length="278" mass="30612">MMTMSNQAQASATTAVPAITVKDIVVSFEQKDVLKGITWEVPTGAITTLIGPNGCGKSTLLKCITGSVKPISGTIYINGQKASSYSPRTLAQRMAFLPQSPEVPRDMVVEELIYCGRFPHQNWWRNTAGEDRQAVESAMTVTKTTHLRNQPVSSLSGGERQRVWIAMALAQEPDILLLDEPTTYLDINHQFEVMELLRRLNREQGLTVVMVLHELNQAARYSDQVAVLHEGHLAAVGSPKEVMTAELLKTVFAVDALIEEGPDNSPYIKIEGLVQQAE</sequence>
<evidence type="ECO:0000256" key="3">
    <source>
        <dbReference type="ARBA" id="ARBA00022475"/>
    </source>
</evidence>
<keyword evidence="8" id="KW-0406">Ion transport</keyword>
<feature type="domain" description="ABC transporter" evidence="10">
    <location>
        <begin position="19"/>
        <end position="255"/>
    </location>
</feature>
<dbReference type="EMBL" id="CACRUX010000104">
    <property type="protein sequence ID" value="VYU54425.1"/>
    <property type="molecule type" value="Genomic_DNA"/>
</dbReference>
<evidence type="ECO:0000313" key="11">
    <source>
        <dbReference type="EMBL" id="VYU54425.1"/>
    </source>
</evidence>
<gene>
    <name evidence="11" type="primary">yusV_5</name>
    <name evidence="11" type="ORF">VRLFYP33_02438</name>
</gene>
<dbReference type="PROSITE" id="PS00211">
    <property type="entry name" value="ABC_TRANSPORTER_1"/>
    <property type="match status" value="1"/>
</dbReference>
<dbReference type="PROSITE" id="PS50893">
    <property type="entry name" value="ABC_TRANSPORTER_2"/>
    <property type="match status" value="1"/>
</dbReference>
<dbReference type="Pfam" id="PF00005">
    <property type="entry name" value="ABC_tran"/>
    <property type="match status" value="1"/>
</dbReference>
<dbReference type="GO" id="GO:0005524">
    <property type="term" value="F:ATP binding"/>
    <property type="evidence" value="ECO:0007669"/>
    <property type="project" value="UniProtKB-KW"/>
</dbReference>
<keyword evidence="9" id="KW-0472">Membrane</keyword>
<reference evidence="11" key="1">
    <citation type="submission" date="2019-11" db="EMBL/GenBank/DDBJ databases">
        <authorList>
            <person name="Feng L."/>
        </authorList>
    </citation>
    <scope>NUCLEOTIDE SEQUENCE</scope>
    <source>
        <strain evidence="11">VrattiLFYP33</strain>
    </source>
</reference>
<dbReference type="PANTHER" id="PTHR42771">
    <property type="entry name" value="IRON(3+)-HYDROXAMATE IMPORT ATP-BINDING PROTEIN FHUC"/>
    <property type="match status" value="1"/>
</dbReference>
<keyword evidence="7" id="KW-0408">Iron</keyword>
<evidence type="ECO:0000256" key="9">
    <source>
        <dbReference type="ARBA" id="ARBA00023136"/>
    </source>
</evidence>
<dbReference type="AlphaFoldDB" id="A0A6N3FQY3"/>
<evidence type="ECO:0000256" key="6">
    <source>
        <dbReference type="ARBA" id="ARBA00022840"/>
    </source>
</evidence>
<evidence type="ECO:0000256" key="5">
    <source>
        <dbReference type="ARBA" id="ARBA00022741"/>
    </source>
</evidence>
<dbReference type="InterPro" id="IPR027417">
    <property type="entry name" value="P-loop_NTPase"/>
</dbReference>
<dbReference type="InterPro" id="IPR003439">
    <property type="entry name" value="ABC_transporter-like_ATP-bd"/>
</dbReference>
<evidence type="ECO:0000259" key="10">
    <source>
        <dbReference type="PROSITE" id="PS50893"/>
    </source>
</evidence>
<dbReference type="Gene3D" id="3.40.50.300">
    <property type="entry name" value="P-loop containing nucleotide triphosphate hydrolases"/>
    <property type="match status" value="1"/>
</dbReference>
<dbReference type="InterPro" id="IPR017871">
    <property type="entry name" value="ABC_transporter-like_CS"/>
</dbReference>
<accession>A0A6N3FQY3</accession>
<evidence type="ECO:0000256" key="7">
    <source>
        <dbReference type="ARBA" id="ARBA00023004"/>
    </source>
</evidence>
<keyword evidence="3" id="KW-1003">Cell membrane</keyword>
<dbReference type="SUPFAM" id="SSF52540">
    <property type="entry name" value="P-loop containing nucleoside triphosphate hydrolases"/>
    <property type="match status" value="1"/>
</dbReference>
<dbReference type="SMART" id="SM00382">
    <property type="entry name" value="AAA"/>
    <property type="match status" value="1"/>
</dbReference>
<keyword evidence="2" id="KW-0813">Transport</keyword>
<evidence type="ECO:0000256" key="1">
    <source>
        <dbReference type="ARBA" id="ARBA00004202"/>
    </source>
</evidence>
<comment type="subcellular location">
    <subcellularLocation>
        <location evidence="1">Cell membrane</location>
        <topology evidence="1">Peripheral membrane protein</topology>
    </subcellularLocation>
</comment>
<proteinExistence type="predicted"/>
<dbReference type="InterPro" id="IPR051535">
    <property type="entry name" value="Siderophore_ABC-ATPase"/>
</dbReference>
<dbReference type="PANTHER" id="PTHR42771:SF4">
    <property type="entry name" value="IRON(3+)-HYDROXAMATE IMPORT ATP-BINDING PROTEIN FHUC"/>
    <property type="match status" value="1"/>
</dbReference>
<name>A0A6N3FQY3_9FIRM</name>
<dbReference type="GO" id="GO:0005886">
    <property type="term" value="C:plasma membrane"/>
    <property type="evidence" value="ECO:0007669"/>
    <property type="project" value="UniProtKB-SubCell"/>
</dbReference>
<keyword evidence="4" id="KW-0410">Iron transport</keyword>
<protein>
    <submittedName>
        <fullName evidence="11">Putative siderophore transport system ATP-binding protein YusV</fullName>
    </submittedName>
</protein>
<dbReference type="CDD" id="cd03214">
    <property type="entry name" value="ABC_Iron-Siderophores_B12_Hemin"/>
    <property type="match status" value="1"/>
</dbReference>
<evidence type="ECO:0000256" key="4">
    <source>
        <dbReference type="ARBA" id="ARBA00022496"/>
    </source>
</evidence>
<organism evidence="11">
    <name type="scientific">Veillonella ratti</name>
    <dbReference type="NCBI Taxonomy" id="103892"/>
    <lineage>
        <taxon>Bacteria</taxon>
        <taxon>Bacillati</taxon>
        <taxon>Bacillota</taxon>
        <taxon>Negativicutes</taxon>
        <taxon>Veillonellales</taxon>
        <taxon>Veillonellaceae</taxon>
        <taxon>Veillonella</taxon>
    </lineage>
</organism>
<evidence type="ECO:0000256" key="2">
    <source>
        <dbReference type="ARBA" id="ARBA00022448"/>
    </source>
</evidence>
<keyword evidence="6 11" id="KW-0067">ATP-binding</keyword>
<dbReference type="FunFam" id="3.40.50.300:FF:000134">
    <property type="entry name" value="Iron-enterobactin ABC transporter ATP-binding protein"/>
    <property type="match status" value="1"/>
</dbReference>
<keyword evidence="5" id="KW-0547">Nucleotide-binding</keyword>
<dbReference type="InterPro" id="IPR003593">
    <property type="entry name" value="AAA+_ATPase"/>
</dbReference>